<organism evidence="2 3">
    <name type="scientific">Candidatus Nealsonbacteria bacterium CG09_land_8_20_14_0_10_42_14</name>
    <dbReference type="NCBI Taxonomy" id="1974707"/>
    <lineage>
        <taxon>Bacteria</taxon>
        <taxon>Candidatus Nealsoniibacteriota</taxon>
    </lineage>
</organism>
<evidence type="ECO:0000313" key="3">
    <source>
        <dbReference type="Proteomes" id="UP000229675"/>
    </source>
</evidence>
<sequence length="128" mass="15347">MVKYAKPQKRTEKKGLRSLPSQTIDTFPQRKMERGEERLERILNGNSLTPGEEFLRRYSLVVCRFRLAQENRQDTNAIYREICQLENEAYSFEFEKDDLTALNRVFRDKRLQELERLFEKLKEKVGAK</sequence>
<dbReference type="Proteomes" id="UP000229675">
    <property type="component" value="Unassembled WGS sequence"/>
</dbReference>
<name>A0A2H0WXU9_9BACT</name>
<protein>
    <submittedName>
        <fullName evidence="2">Uncharacterized protein</fullName>
    </submittedName>
</protein>
<accession>A0A2H0WXU9</accession>
<dbReference type="EMBL" id="PEZD01000011">
    <property type="protein sequence ID" value="PIS17472.1"/>
    <property type="molecule type" value="Genomic_DNA"/>
</dbReference>
<evidence type="ECO:0000313" key="2">
    <source>
        <dbReference type="EMBL" id="PIS17472.1"/>
    </source>
</evidence>
<dbReference type="AlphaFoldDB" id="A0A2H0WXU9"/>
<proteinExistence type="predicted"/>
<gene>
    <name evidence="2" type="ORF">COT59_00425</name>
</gene>
<feature type="region of interest" description="Disordered" evidence="1">
    <location>
        <begin position="1"/>
        <end position="31"/>
    </location>
</feature>
<comment type="caution">
    <text evidence="2">The sequence shown here is derived from an EMBL/GenBank/DDBJ whole genome shotgun (WGS) entry which is preliminary data.</text>
</comment>
<evidence type="ECO:0000256" key="1">
    <source>
        <dbReference type="SAM" id="MobiDB-lite"/>
    </source>
</evidence>
<reference evidence="3" key="1">
    <citation type="submission" date="2017-09" db="EMBL/GenBank/DDBJ databases">
        <title>Depth-based differentiation of microbial function through sediment-hosted aquifers and enrichment of novel symbionts in the deep terrestrial subsurface.</title>
        <authorList>
            <person name="Probst A.J."/>
            <person name="Ladd B."/>
            <person name="Jarett J.K."/>
            <person name="Geller-Mcgrath D.E."/>
            <person name="Sieber C.M.K."/>
            <person name="Emerson J.B."/>
            <person name="Anantharaman K."/>
            <person name="Thomas B.C."/>
            <person name="Malmstrom R."/>
            <person name="Stieglmeier M."/>
            <person name="Klingl A."/>
            <person name="Woyke T."/>
            <person name="Ryan C.M."/>
            <person name="Banfield J.F."/>
        </authorList>
    </citation>
    <scope>NUCLEOTIDE SEQUENCE [LARGE SCALE GENOMIC DNA]</scope>
</reference>